<dbReference type="InterPro" id="IPR013149">
    <property type="entry name" value="ADH-like_C"/>
</dbReference>
<name>A0A1G8V211_ANEMI</name>
<dbReference type="InterPro" id="IPR050129">
    <property type="entry name" value="Zn_alcohol_dh"/>
</dbReference>
<dbReference type="SUPFAM" id="SSF51735">
    <property type="entry name" value="NAD(P)-binding Rossmann-fold domains"/>
    <property type="match status" value="1"/>
</dbReference>
<reference evidence="3 4" key="1">
    <citation type="submission" date="2016-10" db="EMBL/GenBank/DDBJ databases">
        <authorList>
            <person name="de Groot N.N."/>
        </authorList>
    </citation>
    <scope>NUCLEOTIDE SEQUENCE [LARGE SCALE GENOMIC DNA]</scope>
    <source>
        <strain evidence="3 4">DSM 2895</strain>
    </source>
</reference>
<dbReference type="Gene3D" id="3.90.180.10">
    <property type="entry name" value="Medium-chain alcohol dehydrogenases, catalytic domain"/>
    <property type="match status" value="1"/>
</dbReference>
<dbReference type="PANTHER" id="PTHR43401">
    <property type="entry name" value="L-THREONINE 3-DEHYDROGENASE"/>
    <property type="match status" value="1"/>
</dbReference>
<dbReference type="GO" id="GO:0016491">
    <property type="term" value="F:oxidoreductase activity"/>
    <property type="evidence" value="ECO:0007669"/>
    <property type="project" value="UniProtKB-KW"/>
</dbReference>
<dbReference type="EMBL" id="FNED01000022">
    <property type="protein sequence ID" value="SDJ60108.1"/>
    <property type="molecule type" value="Genomic_DNA"/>
</dbReference>
<organism evidence="3 4">
    <name type="scientific">Aneurinibacillus migulanus</name>
    <name type="common">Bacillus migulanus</name>
    <dbReference type="NCBI Taxonomy" id="47500"/>
    <lineage>
        <taxon>Bacteria</taxon>
        <taxon>Bacillati</taxon>
        <taxon>Bacillota</taxon>
        <taxon>Bacilli</taxon>
        <taxon>Bacillales</taxon>
        <taxon>Paenibacillaceae</taxon>
        <taxon>Aneurinibacillus group</taxon>
        <taxon>Aneurinibacillus</taxon>
    </lineage>
</organism>
<dbReference type="Pfam" id="PF00107">
    <property type="entry name" value="ADH_zinc_N"/>
    <property type="match status" value="1"/>
</dbReference>
<feature type="domain" description="Alcohol dehydrogenase-like C-terminal" evidence="2">
    <location>
        <begin position="3"/>
        <end position="125"/>
    </location>
</feature>
<dbReference type="OrthoDB" id="9777057at2"/>
<dbReference type="PANTHER" id="PTHR43401:SF3">
    <property type="entry name" value="L-GALACTONATE-5-DEHYDROGENASE"/>
    <property type="match status" value="1"/>
</dbReference>
<evidence type="ECO:0000313" key="4">
    <source>
        <dbReference type="Proteomes" id="UP000182836"/>
    </source>
</evidence>
<keyword evidence="1" id="KW-0560">Oxidoreductase</keyword>
<evidence type="ECO:0000259" key="2">
    <source>
        <dbReference type="Pfam" id="PF00107"/>
    </source>
</evidence>
<dbReference type="RefSeq" id="WP_052811835.1">
    <property type="nucleotide sequence ID" value="NZ_BJOA01000131.1"/>
</dbReference>
<sequence>MGVAAFAKEKGAKTILMDMNEERLRFSKDWAYVDETFLPSEDNECVLRSLNNGDLPTIVFDATGNKNSMTEAFKWVAHGGKLVYVGLVKEHIAFFDPDFQAKELTLFASRNTTKEDFNTVMAALSSKKIDANAYITKRIAFEETISYFKDKFVFKLEYIEQKYYV</sequence>
<evidence type="ECO:0000256" key="1">
    <source>
        <dbReference type="ARBA" id="ARBA00023002"/>
    </source>
</evidence>
<dbReference type="Proteomes" id="UP000182836">
    <property type="component" value="Unassembled WGS sequence"/>
</dbReference>
<gene>
    <name evidence="3" type="ORF">SAMN04487909_1225</name>
</gene>
<proteinExistence type="predicted"/>
<accession>A0A1G8V211</accession>
<evidence type="ECO:0000313" key="3">
    <source>
        <dbReference type="EMBL" id="SDJ60108.1"/>
    </source>
</evidence>
<dbReference type="InterPro" id="IPR036291">
    <property type="entry name" value="NAD(P)-bd_dom_sf"/>
</dbReference>
<dbReference type="Gene3D" id="3.40.50.720">
    <property type="entry name" value="NAD(P)-binding Rossmann-like Domain"/>
    <property type="match status" value="1"/>
</dbReference>
<dbReference type="GeneID" id="42306888"/>
<protein>
    <submittedName>
        <fullName evidence="3">Zinc-binding dehydrogenase</fullName>
    </submittedName>
</protein>
<dbReference type="AlphaFoldDB" id="A0A1G8V211"/>